<sequence length="97" mass="11554">MINRYGFKSRIFFTPPCLVIVFLTWVLHFPWTWLFKAVITFEIIVAIIVFIIELGARKILENSGWIMIFAGIFQIYFAVLLILIRLGIWVDQYFKIH</sequence>
<feature type="transmembrane region" description="Helical" evidence="1">
    <location>
        <begin position="37"/>
        <end position="56"/>
    </location>
</feature>
<gene>
    <name evidence="2" type="ORF">B9T28_08600</name>
</gene>
<dbReference type="AlphaFoldDB" id="A0A1Y3CEI0"/>
<evidence type="ECO:0000313" key="3">
    <source>
        <dbReference type="Proteomes" id="UP000242765"/>
    </source>
</evidence>
<keyword evidence="3" id="KW-1185">Reference proteome</keyword>
<dbReference type="Proteomes" id="UP000242765">
    <property type="component" value="Unassembled WGS sequence"/>
</dbReference>
<keyword evidence="1" id="KW-1133">Transmembrane helix</keyword>
<dbReference type="OrthoDB" id="6693549at2"/>
<evidence type="ECO:0000256" key="1">
    <source>
        <dbReference type="SAM" id="Phobius"/>
    </source>
</evidence>
<evidence type="ECO:0000313" key="2">
    <source>
        <dbReference type="EMBL" id="OTG65509.1"/>
    </source>
</evidence>
<proteinExistence type="predicted"/>
<name>A0A1Y3CEI0_9GAMM</name>
<reference evidence="2 3" key="1">
    <citation type="submission" date="2017-04" db="EMBL/GenBank/DDBJ databases">
        <title>High diversity of culturable Acinetobacter species in natural soil and water ecosystems.</title>
        <authorList>
            <person name="Nemec A."/>
            <person name="Radolfova-Krizova L."/>
        </authorList>
    </citation>
    <scope>NUCLEOTIDE SEQUENCE [LARGE SCALE GENOMIC DNA]</scope>
    <source>
        <strain evidence="2 3">ANC 4999</strain>
    </source>
</reference>
<keyword evidence="1" id="KW-0472">Membrane</keyword>
<comment type="caution">
    <text evidence="2">The sequence shown here is derived from an EMBL/GenBank/DDBJ whole genome shotgun (WGS) entry which is preliminary data.</text>
</comment>
<dbReference type="EMBL" id="NEGB01000004">
    <property type="protein sequence ID" value="OTG65509.1"/>
    <property type="molecule type" value="Genomic_DNA"/>
</dbReference>
<protein>
    <submittedName>
        <fullName evidence="2">Uncharacterized protein</fullName>
    </submittedName>
</protein>
<dbReference type="RefSeq" id="WP_086203572.1">
    <property type="nucleotide sequence ID" value="NZ_NEGB01000004.1"/>
</dbReference>
<keyword evidence="1" id="KW-0812">Transmembrane</keyword>
<organism evidence="2 3">
    <name type="scientific">Acinetobacter silvestris</name>
    <dbReference type="NCBI Taxonomy" id="1977882"/>
    <lineage>
        <taxon>Bacteria</taxon>
        <taxon>Pseudomonadati</taxon>
        <taxon>Pseudomonadota</taxon>
        <taxon>Gammaproteobacteria</taxon>
        <taxon>Moraxellales</taxon>
        <taxon>Moraxellaceae</taxon>
        <taxon>Acinetobacter</taxon>
    </lineage>
</organism>
<accession>A0A1Y3CEI0</accession>
<feature type="transmembrane region" description="Helical" evidence="1">
    <location>
        <begin position="68"/>
        <end position="90"/>
    </location>
</feature>
<feature type="transmembrane region" description="Helical" evidence="1">
    <location>
        <begin position="12"/>
        <end position="31"/>
    </location>
</feature>